<dbReference type="PROSITE" id="PS00518">
    <property type="entry name" value="ZF_RING_1"/>
    <property type="match status" value="1"/>
</dbReference>
<evidence type="ECO:0000313" key="7">
    <source>
        <dbReference type="EMBL" id="PWN20184.1"/>
    </source>
</evidence>
<dbReference type="PROSITE" id="PS50089">
    <property type="entry name" value="ZF_RING_2"/>
    <property type="match status" value="1"/>
</dbReference>
<dbReference type="GeneID" id="37011422"/>
<feature type="compositionally biased region" description="Polar residues" evidence="5">
    <location>
        <begin position="192"/>
        <end position="213"/>
    </location>
</feature>
<dbReference type="Proteomes" id="UP000245942">
    <property type="component" value="Unassembled WGS sequence"/>
</dbReference>
<feature type="compositionally biased region" description="Polar residues" evidence="5">
    <location>
        <begin position="239"/>
        <end position="252"/>
    </location>
</feature>
<dbReference type="GO" id="GO:0000795">
    <property type="term" value="C:synaptonemal complex"/>
    <property type="evidence" value="ECO:0007669"/>
    <property type="project" value="InterPro"/>
</dbReference>
<dbReference type="RefSeq" id="XP_025347344.1">
    <property type="nucleotide sequence ID" value="XM_025489688.1"/>
</dbReference>
<dbReference type="PANTHER" id="PTHR14305:SF0">
    <property type="entry name" value="E3 UBIQUITIN-PROTEIN LIGASE CCNB1IP1"/>
    <property type="match status" value="1"/>
</dbReference>
<evidence type="ECO:0000313" key="8">
    <source>
        <dbReference type="Proteomes" id="UP000245942"/>
    </source>
</evidence>
<feature type="region of interest" description="Disordered" evidence="5">
    <location>
        <begin position="301"/>
        <end position="341"/>
    </location>
</feature>
<feature type="compositionally biased region" description="Polar residues" evidence="5">
    <location>
        <begin position="329"/>
        <end position="341"/>
    </location>
</feature>
<gene>
    <name evidence="7" type="ORF">BCV69DRAFT_201803</name>
</gene>
<dbReference type="InterPro" id="IPR042448">
    <property type="entry name" value="CCNB1IP1"/>
</dbReference>
<accession>A0A316U5R8</accession>
<dbReference type="GO" id="GO:0061630">
    <property type="term" value="F:ubiquitin protein ligase activity"/>
    <property type="evidence" value="ECO:0007669"/>
    <property type="project" value="InterPro"/>
</dbReference>
<dbReference type="InterPro" id="IPR013083">
    <property type="entry name" value="Znf_RING/FYVE/PHD"/>
</dbReference>
<dbReference type="OrthoDB" id="441210at2759"/>
<sequence>MDDSLHCNWLKCRKSLVLEGKAVVTTCSHIFCVSCAESLFTADKACPACKTVLDQPDDVVLSSLNPSVDYRTSVLAGLAPDVIIDIAGRSLGFWTYQQSQEKILFAAVTERNTLLEKRIQSILVEANGEINLLQQKLANFDKDLSGERRRSRELQEALRAATKDYERLKLRLQQDQRRKSSGGAHTAPAPTMPQQGLDSRSADSTNNFWQSNPRAFIPPSPTMTPKTMNAGGMARDDSSTNPLFNQTSVPSSQHDRFRPALGKSGAGEQGIILPGNGVLRSPTGAGGGNSQRQSVFGQLASPSLGHLQHAGRANGADIARAGSKIPEVSTASHSALQRYTR</sequence>
<dbReference type="SUPFAM" id="SSF57850">
    <property type="entry name" value="RING/U-box"/>
    <property type="match status" value="1"/>
</dbReference>
<keyword evidence="2 4" id="KW-0863">Zinc-finger</keyword>
<evidence type="ECO:0000256" key="3">
    <source>
        <dbReference type="ARBA" id="ARBA00022833"/>
    </source>
</evidence>
<keyword evidence="3" id="KW-0862">Zinc</keyword>
<dbReference type="EMBL" id="KZ819328">
    <property type="protein sequence ID" value="PWN20184.1"/>
    <property type="molecule type" value="Genomic_DNA"/>
</dbReference>
<evidence type="ECO:0000259" key="6">
    <source>
        <dbReference type="PROSITE" id="PS50089"/>
    </source>
</evidence>
<dbReference type="InterPro" id="IPR001841">
    <property type="entry name" value="Znf_RING"/>
</dbReference>
<evidence type="ECO:0000256" key="1">
    <source>
        <dbReference type="ARBA" id="ARBA00022723"/>
    </source>
</evidence>
<proteinExistence type="predicted"/>
<dbReference type="InterPro" id="IPR017907">
    <property type="entry name" value="Znf_RING_CS"/>
</dbReference>
<feature type="region of interest" description="Disordered" evidence="5">
    <location>
        <begin position="172"/>
        <end position="256"/>
    </location>
</feature>
<protein>
    <recommendedName>
        <fullName evidence="6">RING-type domain-containing protein</fullName>
    </recommendedName>
</protein>
<name>A0A316U5R8_9BASI</name>
<evidence type="ECO:0000256" key="4">
    <source>
        <dbReference type="PROSITE-ProRule" id="PRU00175"/>
    </source>
</evidence>
<dbReference type="Gene3D" id="3.30.40.10">
    <property type="entry name" value="Zinc/RING finger domain, C3HC4 (zinc finger)"/>
    <property type="match status" value="1"/>
</dbReference>
<feature type="domain" description="RING-type" evidence="6">
    <location>
        <begin position="12"/>
        <end position="50"/>
    </location>
</feature>
<dbReference type="AlphaFoldDB" id="A0A316U5R8"/>
<reference evidence="7 8" key="1">
    <citation type="journal article" date="2018" name="Mol. Biol. Evol.">
        <title>Broad Genomic Sampling Reveals a Smut Pathogenic Ancestry of the Fungal Clade Ustilaginomycotina.</title>
        <authorList>
            <person name="Kijpornyongpan T."/>
            <person name="Mondo S.J."/>
            <person name="Barry K."/>
            <person name="Sandor L."/>
            <person name="Lee J."/>
            <person name="Lipzen A."/>
            <person name="Pangilinan J."/>
            <person name="LaButti K."/>
            <person name="Hainaut M."/>
            <person name="Henrissat B."/>
            <person name="Grigoriev I.V."/>
            <person name="Spatafora J.W."/>
            <person name="Aime M.C."/>
        </authorList>
    </citation>
    <scope>NUCLEOTIDE SEQUENCE [LARGE SCALE GENOMIC DNA]</scope>
    <source>
        <strain evidence="7 8">MCA 4718</strain>
    </source>
</reference>
<organism evidence="7 8">
    <name type="scientific">Pseudomicrostroma glucosiphilum</name>
    <dbReference type="NCBI Taxonomy" id="1684307"/>
    <lineage>
        <taxon>Eukaryota</taxon>
        <taxon>Fungi</taxon>
        <taxon>Dikarya</taxon>
        <taxon>Basidiomycota</taxon>
        <taxon>Ustilaginomycotina</taxon>
        <taxon>Exobasidiomycetes</taxon>
        <taxon>Microstromatales</taxon>
        <taxon>Microstromatales incertae sedis</taxon>
        <taxon>Pseudomicrostroma</taxon>
    </lineage>
</organism>
<dbReference type="PANTHER" id="PTHR14305">
    <property type="entry name" value="E3 UBIQUITIN-PROTEIN LIGASE CCNB1IP1"/>
    <property type="match status" value="1"/>
</dbReference>
<evidence type="ECO:0000256" key="5">
    <source>
        <dbReference type="SAM" id="MobiDB-lite"/>
    </source>
</evidence>
<dbReference type="Pfam" id="PF14634">
    <property type="entry name" value="zf-RING_5"/>
    <property type="match status" value="1"/>
</dbReference>
<keyword evidence="8" id="KW-1185">Reference proteome</keyword>
<dbReference type="STRING" id="1684307.A0A316U5R8"/>
<dbReference type="GO" id="GO:0008270">
    <property type="term" value="F:zinc ion binding"/>
    <property type="evidence" value="ECO:0007669"/>
    <property type="project" value="UniProtKB-KW"/>
</dbReference>
<dbReference type="GO" id="GO:0007131">
    <property type="term" value="P:reciprocal meiotic recombination"/>
    <property type="evidence" value="ECO:0007669"/>
    <property type="project" value="InterPro"/>
</dbReference>
<evidence type="ECO:0000256" key="2">
    <source>
        <dbReference type="ARBA" id="ARBA00022771"/>
    </source>
</evidence>
<keyword evidence="1" id="KW-0479">Metal-binding</keyword>